<protein>
    <submittedName>
        <fullName evidence="2">Uncharacterized protein</fullName>
    </submittedName>
</protein>
<dbReference type="Proteomes" id="UP000009172">
    <property type="component" value="Unassembled WGS sequence"/>
</dbReference>
<proteinExistence type="predicted"/>
<feature type="compositionally biased region" description="Acidic residues" evidence="1">
    <location>
        <begin position="70"/>
        <end position="82"/>
    </location>
</feature>
<feature type="compositionally biased region" description="Polar residues" evidence="1">
    <location>
        <begin position="13"/>
        <end position="28"/>
    </location>
</feature>
<dbReference type="EMBL" id="GG698485">
    <property type="protein sequence ID" value="EGD94954.1"/>
    <property type="molecule type" value="Genomic_DNA"/>
</dbReference>
<name>F2RUF5_TRIT1</name>
<sequence>MTASEKGGKRLAKSSQSDRFFQSQTQGQAHPHVVPTSLGAARRTVSLASRVIIGLPRRRQHSNFRRGPGDVDDLDEVDEVDEGYGNGMEQGKASMERRKGGGSNDAEREGGREGEREREKARGHTQPTAGGRNTSSAMFYTDCRRSSFPGAAHGTVGSPYSQVYASCKKMASYPS</sequence>
<organism evidence="2 3">
    <name type="scientific">Trichophyton tonsurans (strain CBS 112818)</name>
    <name type="common">Scalp ringworm fungus</name>
    <dbReference type="NCBI Taxonomy" id="647933"/>
    <lineage>
        <taxon>Eukaryota</taxon>
        <taxon>Fungi</taxon>
        <taxon>Dikarya</taxon>
        <taxon>Ascomycota</taxon>
        <taxon>Pezizomycotina</taxon>
        <taxon>Eurotiomycetes</taxon>
        <taxon>Eurotiomycetidae</taxon>
        <taxon>Onygenales</taxon>
        <taxon>Arthrodermataceae</taxon>
        <taxon>Trichophyton</taxon>
    </lineage>
</organism>
<feature type="compositionally biased region" description="Basic and acidic residues" evidence="1">
    <location>
        <begin position="94"/>
        <end position="122"/>
    </location>
</feature>
<reference evidence="3" key="1">
    <citation type="journal article" date="2012" name="MBio">
        <title>Comparative genome analysis of Trichophyton rubrum and related dermatophytes reveals candidate genes involved in infection.</title>
        <authorList>
            <person name="Martinez D.A."/>
            <person name="Oliver B.G."/>
            <person name="Graeser Y."/>
            <person name="Goldberg J.M."/>
            <person name="Li W."/>
            <person name="Martinez-Rossi N.M."/>
            <person name="Monod M."/>
            <person name="Shelest E."/>
            <person name="Barton R.C."/>
            <person name="Birch E."/>
            <person name="Brakhage A.A."/>
            <person name="Chen Z."/>
            <person name="Gurr S.J."/>
            <person name="Heiman D."/>
            <person name="Heitman J."/>
            <person name="Kosti I."/>
            <person name="Rossi A."/>
            <person name="Saif S."/>
            <person name="Samalova M."/>
            <person name="Saunders C.W."/>
            <person name="Shea T."/>
            <person name="Summerbell R.C."/>
            <person name="Xu J."/>
            <person name="Young S."/>
            <person name="Zeng Q."/>
            <person name="Birren B.W."/>
            <person name="Cuomo C.A."/>
            <person name="White T.C."/>
        </authorList>
    </citation>
    <scope>NUCLEOTIDE SEQUENCE [LARGE SCALE GENOMIC DNA]</scope>
    <source>
        <strain evidence="3">CBS 112818</strain>
    </source>
</reference>
<accession>F2RUF5</accession>
<gene>
    <name evidence="2" type="ORF">TESG_02452</name>
</gene>
<feature type="compositionally biased region" description="Polar residues" evidence="1">
    <location>
        <begin position="125"/>
        <end position="136"/>
    </location>
</feature>
<dbReference type="HOGENOM" id="CLU_1533684_0_0_1"/>
<evidence type="ECO:0000313" key="2">
    <source>
        <dbReference type="EMBL" id="EGD94954.1"/>
    </source>
</evidence>
<feature type="region of interest" description="Disordered" evidence="1">
    <location>
        <begin position="1"/>
        <end position="136"/>
    </location>
</feature>
<keyword evidence="3" id="KW-1185">Reference proteome</keyword>
<dbReference type="AlphaFoldDB" id="F2RUF5"/>
<evidence type="ECO:0000256" key="1">
    <source>
        <dbReference type="SAM" id="MobiDB-lite"/>
    </source>
</evidence>
<evidence type="ECO:0000313" key="3">
    <source>
        <dbReference type="Proteomes" id="UP000009172"/>
    </source>
</evidence>